<feature type="domain" description="HTH tetR-type" evidence="3">
    <location>
        <begin position="9"/>
        <end position="69"/>
    </location>
</feature>
<evidence type="ECO:0000313" key="4">
    <source>
        <dbReference type="EMBL" id="AND79696.1"/>
    </source>
</evidence>
<name>A0A172Q8A6_9STRE</name>
<dbReference type="AlphaFoldDB" id="A0A172Q8A6"/>
<sequence>MNKNDLRYQKTEENLQLAYLSLMGEKECRTITVKEICQRAKCSRNTFYLHYDTKDGLYREIITRILDSLAAAFEPKAANLNQISQSHNKLYTDGIIDSIIEHKEAIAILIARDNGLFLKLFTDTIFEKCLTGTQFLAKDGLSSVNHLYVSYLASAVTGFIFEWLKQPSISDSQAKKLLYDIHKKTIDSSLRILQQNSN</sequence>
<proteinExistence type="predicted"/>
<protein>
    <recommendedName>
        <fullName evidence="3">HTH tetR-type domain-containing protein</fullName>
    </recommendedName>
</protein>
<accession>A0A172Q8A6</accession>
<dbReference type="RefSeq" id="WP_067063168.1">
    <property type="nucleotide sequence ID" value="NZ_CP014699.1"/>
</dbReference>
<dbReference type="PANTHER" id="PTHR43479:SF11">
    <property type="entry name" value="ACREF_ENVCD OPERON REPRESSOR-RELATED"/>
    <property type="match status" value="1"/>
</dbReference>
<dbReference type="InterPro" id="IPR050624">
    <property type="entry name" value="HTH-type_Tx_Regulator"/>
</dbReference>
<reference evidence="4 5" key="1">
    <citation type="journal article" date="2016" name="Int. J. Syst. Evol. Microbiol.">
        <title>Streptococcuspantholopis sp. nov., isolated from faeces of the Tibetan antelope (Pantholops hodgsonii).</title>
        <authorList>
            <person name="Bai X."/>
            <person name="Xiong Y."/>
            <person name="Lu S."/>
            <person name="Jin D."/>
            <person name="Lai X."/>
            <person name="Yang J."/>
            <person name="Niu L."/>
            <person name="Hu S."/>
            <person name="Meng X."/>
            <person name="Pu J."/>
            <person name="Ye C."/>
            <person name="Xu J."/>
        </authorList>
    </citation>
    <scope>NUCLEOTIDE SEQUENCE [LARGE SCALE GENOMIC DNA]</scope>
    <source>
        <strain evidence="4 5">TA 26</strain>
    </source>
</reference>
<dbReference type="Pfam" id="PF00440">
    <property type="entry name" value="TetR_N"/>
    <property type="match status" value="1"/>
</dbReference>
<keyword evidence="1 2" id="KW-0238">DNA-binding</keyword>
<feature type="DNA-binding region" description="H-T-H motif" evidence="2">
    <location>
        <begin position="32"/>
        <end position="51"/>
    </location>
</feature>
<dbReference type="InterPro" id="IPR009057">
    <property type="entry name" value="Homeodomain-like_sf"/>
</dbReference>
<dbReference type="Proteomes" id="UP000077317">
    <property type="component" value="Chromosome"/>
</dbReference>
<evidence type="ECO:0000313" key="5">
    <source>
        <dbReference type="Proteomes" id="UP000077317"/>
    </source>
</evidence>
<dbReference type="EMBL" id="CP014699">
    <property type="protein sequence ID" value="AND79696.1"/>
    <property type="molecule type" value="Genomic_DNA"/>
</dbReference>
<dbReference type="PROSITE" id="PS50977">
    <property type="entry name" value="HTH_TETR_2"/>
    <property type="match status" value="1"/>
</dbReference>
<gene>
    <name evidence="4" type="ORF">A0O21_06490</name>
</gene>
<dbReference type="GO" id="GO:0003677">
    <property type="term" value="F:DNA binding"/>
    <property type="evidence" value="ECO:0007669"/>
    <property type="project" value="UniProtKB-UniRule"/>
</dbReference>
<organism evidence="4 5">
    <name type="scientific">Streptococcus pantholopis</name>
    <dbReference type="NCBI Taxonomy" id="1811193"/>
    <lineage>
        <taxon>Bacteria</taxon>
        <taxon>Bacillati</taxon>
        <taxon>Bacillota</taxon>
        <taxon>Bacilli</taxon>
        <taxon>Lactobacillales</taxon>
        <taxon>Streptococcaceae</taxon>
        <taxon>Streptococcus</taxon>
    </lineage>
</organism>
<evidence type="ECO:0000256" key="1">
    <source>
        <dbReference type="ARBA" id="ARBA00023125"/>
    </source>
</evidence>
<dbReference type="Gene3D" id="1.10.357.10">
    <property type="entry name" value="Tetracycline Repressor, domain 2"/>
    <property type="match status" value="1"/>
</dbReference>
<reference evidence="5" key="2">
    <citation type="submission" date="2016-03" db="EMBL/GenBank/DDBJ databases">
        <title>Streptococcus antelopensis sp. nov., isolated from the feces of the Tibetan antelope (Pantholops hodgsonii) in Hoh Xil National Nature Reserve, Qinghai, China.</title>
        <authorList>
            <person name="Bai X."/>
        </authorList>
    </citation>
    <scope>NUCLEOTIDE SEQUENCE [LARGE SCALE GENOMIC DNA]</scope>
    <source>
        <strain evidence="5">TA 26</strain>
    </source>
</reference>
<dbReference type="STRING" id="1811193.A0O21_06490"/>
<keyword evidence="5" id="KW-1185">Reference proteome</keyword>
<evidence type="ECO:0000256" key="2">
    <source>
        <dbReference type="PROSITE-ProRule" id="PRU00335"/>
    </source>
</evidence>
<dbReference type="PANTHER" id="PTHR43479">
    <property type="entry name" value="ACREF/ENVCD OPERON REPRESSOR-RELATED"/>
    <property type="match status" value="1"/>
</dbReference>
<dbReference type="InterPro" id="IPR001647">
    <property type="entry name" value="HTH_TetR"/>
</dbReference>
<evidence type="ECO:0000259" key="3">
    <source>
        <dbReference type="PROSITE" id="PS50977"/>
    </source>
</evidence>
<dbReference type="KEGG" id="spat:A0O21_06490"/>
<dbReference type="OrthoDB" id="9810250at2"/>
<dbReference type="SUPFAM" id="SSF46689">
    <property type="entry name" value="Homeodomain-like"/>
    <property type="match status" value="1"/>
</dbReference>